<dbReference type="Proteomes" id="UP000050525">
    <property type="component" value="Unassembled WGS sequence"/>
</dbReference>
<reference evidence="2 3" key="1">
    <citation type="journal article" date="2012" name="Genome Biol.">
        <title>Sequencing three crocodilian genomes to illuminate the evolution of archosaurs and amniotes.</title>
        <authorList>
            <person name="St John J.A."/>
            <person name="Braun E.L."/>
            <person name="Isberg S.R."/>
            <person name="Miles L.G."/>
            <person name="Chong A.Y."/>
            <person name="Gongora J."/>
            <person name="Dalzell P."/>
            <person name="Moran C."/>
            <person name="Bed'hom B."/>
            <person name="Abzhanov A."/>
            <person name="Burgess S.C."/>
            <person name="Cooksey A.M."/>
            <person name="Castoe T.A."/>
            <person name="Crawford N.G."/>
            <person name="Densmore L.D."/>
            <person name="Drew J.C."/>
            <person name="Edwards S.V."/>
            <person name="Faircloth B.C."/>
            <person name="Fujita M.K."/>
            <person name="Greenwold M.J."/>
            <person name="Hoffmann F.G."/>
            <person name="Howard J.M."/>
            <person name="Iguchi T."/>
            <person name="Janes D.E."/>
            <person name="Khan S.Y."/>
            <person name="Kohno S."/>
            <person name="de Koning A.J."/>
            <person name="Lance S.L."/>
            <person name="McCarthy F.M."/>
            <person name="McCormack J.E."/>
            <person name="Merchant M.E."/>
            <person name="Peterson D.G."/>
            <person name="Pollock D.D."/>
            <person name="Pourmand N."/>
            <person name="Raney B.J."/>
            <person name="Roessler K.A."/>
            <person name="Sanford J.R."/>
            <person name="Sawyer R.H."/>
            <person name="Schmidt C.J."/>
            <person name="Triplett E.W."/>
            <person name="Tuberville T.D."/>
            <person name="Venegas-Anaya M."/>
            <person name="Howard J.T."/>
            <person name="Jarvis E.D."/>
            <person name="Guillette L.J.Jr."/>
            <person name="Glenn T.C."/>
            <person name="Green R.E."/>
            <person name="Ray D.A."/>
        </authorList>
    </citation>
    <scope>NUCLEOTIDE SEQUENCE [LARGE SCALE GENOMIC DNA]</scope>
    <source>
        <strain evidence="2">KSC_2009_1</strain>
    </source>
</reference>
<proteinExistence type="predicted"/>
<comment type="caution">
    <text evidence="2">The sequence shown here is derived from an EMBL/GenBank/DDBJ whole genome shotgun (WGS) entry which is preliminary data.</text>
</comment>
<name>A0A151PAV0_ALLMI</name>
<feature type="region of interest" description="Disordered" evidence="1">
    <location>
        <begin position="33"/>
        <end position="68"/>
    </location>
</feature>
<dbReference type="AlphaFoldDB" id="A0A151PAV0"/>
<organism evidence="2 3">
    <name type="scientific">Alligator mississippiensis</name>
    <name type="common">American alligator</name>
    <dbReference type="NCBI Taxonomy" id="8496"/>
    <lineage>
        <taxon>Eukaryota</taxon>
        <taxon>Metazoa</taxon>
        <taxon>Chordata</taxon>
        <taxon>Craniata</taxon>
        <taxon>Vertebrata</taxon>
        <taxon>Euteleostomi</taxon>
        <taxon>Archelosauria</taxon>
        <taxon>Archosauria</taxon>
        <taxon>Crocodylia</taxon>
        <taxon>Alligatoridae</taxon>
        <taxon>Alligatorinae</taxon>
        <taxon>Alligator</taxon>
    </lineage>
</organism>
<protein>
    <submittedName>
        <fullName evidence="2">Uncharacterized protein</fullName>
    </submittedName>
</protein>
<evidence type="ECO:0000256" key="1">
    <source>
        <dbReference type="SAM" id="MobiDB-lite"/>
    </source>
</evidence>
<dbReference type="EMBL" id="AKHW03000533">
    <property type="protein sequence ID" value="KYO45875.1"/>
    <property type="molecule type" value="Genomic_DNA"/>
</dbReference>
<evidence type="ECO:0000313" key="3">
    <source>
        <dbReference type="Proteomes" id="UP000050525"/>
    </source>
</evidence>
<accession>A0A151PAV0</accession>
<keyword evidence="3" id="KW-1185">Reference proteome</keyword>
<sequence>MVSWTNEVLTQEHVTTGTPCPLLVFPQVSFIQPSSAATQDPAQEASHRGNPSVGKAGGEGLGIPLPGC</sequence>
<gene>
    <name evidence="2" type="ORF">Y1Q_0021507</name>
</gene>
<evidence type="ECO:0000313" key="2">
    <source>
        <dbReference type="EMBL" id="KYO45875.1"/>
    </source>
</evidence>